<proteinExistence type="inferred from homology"/>
<dbReference type="GO" id="GO:0051082">
    <property type="term" value="F:unfolded protein binding"/>
    <property type="evidence" value="ECO:0007669"/>
    <property type="project" value="InterPro"/>
</dbReference>
<evidence type="ECO:0000313" key="8">
    <source>
        <dbReference type="Proteomes" id="UP000192920"/>
    </source>
</evidence>
<protein>
    <recommendedName>
        <fullName evidence="6">Protein-export protein SecB</fullName>
    </recommendedName>
</protein>
<gene>
    <name evidence="6" type="primary">secB</name>
    <name evidence="7" type="ORF">SAMN02745746_01758</name>
</gene>
<dbReference type="PANTHER" id="PTHR36918">
    <property type="match status" value="1"/>
</dbReference>
<evidence type="ECO:0000256" key="4">
    <source>
        <dbReference type="ARBA" id="ARBA00023010"/>
    </source>
</evidence>
<evidence type="ECO:0000256" key="2">
    <source>
        <dbReference type="ARBA" id="ARBA00022448"/>
    </source>
</evidence>
<comment type="subcellular location">
    <subcellularLocation>
        <location evidence="6">Cytoplasm</location>
    </subcellularLocation>
</comment>
<dbReference type="NCBIfam" id="NF004393">
    <property type="entry name" value="PRK05751.1-4"/>
    <property type="match status" value="1"/>
</dbReference>
<dbReference type="NCBIfam" id="TIGR00809">
    <property type="entry name" value="secB"/>
    <property type="match status" value="1"/>
</dbReference>
<evidence type="ECO:0000256" key="3">
    <source>
        <dbReference type="ARBA" id="ARBA00022927"/>
    </source>
</evidence>
<sequence length="150" mass="16561">MSEQQEVQPVFSIEKIYVKDLSLEVPNAPQVFLEQAQPDIDMQLASEGKLIEDGFYECTLTVTVTAKLPEKTMFLAEVAQAGIFQIRDVPADDIEPILGVACPNILFPYARETVSSLVNRAGFPPVLLSPINFESLYMQQRAQLAEAGNA</sequence>
<comment type="similarity">
    <text evidence="1 6">Belongs to the SecB family.</text>
</comment>
<name>A0A1Y6BM85_9NEIS</name>
<dbReference type="GO" id="GO:0015031">
    <property type="term" value="P:protein transport"/>
    <property type="evidence" value="ECO:0007669"/>
    <property type="project" value="UniProtKB-UniRule"/>
</dbReference>
<evidence type="ECO:0000256" key="5">
    <source>
        <dbReference type="ARBA" id="ARBA00023186"/>
    </source>
</evidence>
<dbReference type="SUPFAM" id="SSF54611">
    <property type="entry name" value="SecB-like"/>
    <property type="match status" value="1"/>
</dbReference>
<dbReference type="RefSeq" id="WP_008954848.1">
    <property type="nucleotide sequence ID" value="NZ_FXAG01000008.1"/>
</dbReference>
<dbReference type="InterPro" id="IPR035958">
    <property type="entry name" value="SecB-like_sf"/>
</dbReference>
<dbReference type="GO" id="GO:0051262">
    <property type="term" value="P:protein tetramerization"/>
    <property type="evidence" value="ECO:0007669"/>
    <property type="project" value="InterPro"/>
</dbReference>
<evidence type="ECO:0000313" key="7">
    <source>
        <dbReference type="EMBL" id="SMF19300.1"/>
    </source>
</evidence>
<dbReference type="Gene3D" id="3.10.420.10">
    <property type="entry name" value="SecB-like"/>
    <property type="match status" value="1"/>
</dbReference>
<dbReference type="STRING" id="1123014.SAMN02745746_01758"/>
<keyword evidence="5 6" id="KW-0143">Chaperone</keyword>
<keyword evidence="8" id="KW-1185">Reference proteome</keyword>
<accession>A0A1Y6BM85</accession>
<dbReference type="Proteomes" id="UP000192920">
    <property type="component" value="Unassembled WGS sequence"/>
</dbReference>
<dbReference type="AlphaFoldDB" id="A0A1Y6BM85"/>
<evidence type="ECO:0000256" key="6">
    <source>
        <dbReference type="HAMAP-Rule" id="MF_00821"/>
    </source>
</evidence>
<dbReference type="GO" id="GO:0005737">
    <property type="term" value="C:cytoplasm"/>
    <property type="evidence" value="ECO:0007669"/>
    <property type="project" value="UniProtKB-SubCell"/>
</dbReference>
<comment type="subunit">
    <text evidence="6">Homotetramer, a dimer of dimers. One homotetramer interacts with 1 SecA dimer.</text>
</comment>
<reference evidence="8" key="1">
    <citation type="submission" date="2017-04" db="EMBL/GenBank/DDBJ databases">
        <authorList>
            <person name="Varghese N."/>
            <person name="Submissions S."/>
        </authorList>
    </citation>
    <scope>NUCLEOTIDE SEQUENCE [LARGE SCALE GENOMIC DNA]</scope>
    <source>
        <strain evidence="8">DSM 22618</strain>
    </source>
</reference>
<dbReference type="HAMAP" id="MF_00821">
    <property type="entry name" value="SecB"/>
    <property type="match status" value="1"/>
</dbReference>
<dbReference type="PRINTS" id="PR01594">
    <property type="entry name" value="SECBCHAPRONE"/>
</dbReference>
<keyword evidence="6" id="KW-0963">Cytoplasm</keyword>
<evidence type="ECO:0000256" key="1">
    <source>
        <dbReference type="ARBA" id="ARBA00009990"/>
    </source>
</evidence>
<dbReference type="Pfam" id="PF02556">
    <property type="entry name" value="SecB"/>
    <property type="match status" value="1"/>
</dbReference>
<keyword evidence="2 6" id="KW-0813">Transport</keyword>
<keyword evidence="3 6" id="KW-0653">Protein transport</keyword>
<keyword evidence="4 6" id="KW-0811">Translocation</keyword>
<dbReference type="NCBIfam" id="NF004392">
    <property type="entry name" value="PRK05751.1-3"/>
    <property type="match status" value="1"/>
</dbReference>
<dbReference type="GO" id="GO:0006457">
    <property type="term" value="P:protein folding"/>
    <property type="evidence" value="ECO:0007669"/>
    <property type="project" value="UniProtKB-UniRule"/>
</dbReference>
<dbReference type="NCBIfam" id="NF004394">
    <property type="entry name" value="PRK05751.1-5"/>
    <property type="match status" value="1"/>
</dbReference>
<dbReference type="EMBL" id="FXAG01000008">
    <property type="protein sequence ID" value="SMF19300.1"/>
    <property type="molecule type" value="Genomic_DNA"/>
</dbReference>
<dbReference type="PANTHER" id="PTHR36918:SF1">
    <property type="entry name" value="PROTEIN-EXPORT PROTEIN SECB"/>
    <property type="match status" value="1"/>
</dbReference>
<dbReference type="InterPro" id="IPR003708">
    <property type="entry name" value="SecB"/>
</dbReference>
<comment type="function">
    <text evidence="6">One of the proteins required for the normal export of preproteins out of the cell cytoplasm. It is a molecular chaperone that binds to a subset of precursor proteins, maintaining them in a translocation-competent state. It also specifically binds to its receptor SecA.</text>
</comment>
<organism evidence="7 8">
    <name type="scientific">Pseudogulbenkiania subflava DSM 22618</name>
    <dbReference type="NCBI Taxonomy" id="1123014"/>
    <lineage>
        <taxon>Bacteria</taxon>
        <taxon>Pseudomonadati</taxon>
        <taxon>Pseudomonadota</taxon>
        <taxon>Betaproteobacteria</taxon>
        <taxon>Neisseriales</taxon>
        <taxon>Chromobacteriaceae</taxon>
        <taxon>Pseudogulbenkiania</taxon>
    </lineage>
</organism>